<dbReference type="SUPFAM" id="SSF52821">
    <property type="entry name" value="Rhodanese/Cell cycle control phosphatase"/>
    <property type="match status" value="1"/>
</dbReference>
<accession>A0A7S8HEP5</accession>
<feature type="domain" description="Rhodanese" evidence="1">
    <location>
        <begin position="103"/>
        <end position="187"/>
    </location>
</feature>
<dbReference type="Pfam" id="PF00581">
    <property type="entry name" value="Rhodanese"/>
    <property type="match status" value="1"/>
</dbReference>
<dbReference type="Gene3D" id="3.40.250.10">
    <property type="entry name" value="Rhodanese-like domain"/>
    <property type="match status" value="1"/>
</dbReference>
<reference evidence="2 3" key="1">
    <citation type="submission" date="2019-07" db="EMBL/GenBank/DDBJ databases">
        <title>Genome sequence of 2 isolates from Red Sea Mangroves.</title>
        <authorList>
            <person name="Sefrji F."/>
            <person name="Michoud G."/>
            <person name="Merlino G."/>
            <person name="Daffonchio D."/>
        </authorList>
    </citation>
    <scope>NUCLEOTIDE SEQUENCE [LARGE SCALE GENOMIC DNA]</scope>
    <source>
        <strain evidence="2 3">R1DC41</strain>
    </source>
</reference>
<sequence>MNNLKANLVLDAKGLACPMPIVKTKKTMNDLQPGEVLEVMATDKGSLADLKAWSEKTGHQYIGTVEKNDVLHHFIRKSTGEEKVEKTFETVISNEKLLDVLDQDDSNVVLDVREHAEYAFAHIPGAISIPFGELESRINELSKEQPIYVVCRTGNRSDMAAQKLVASGFTNVTNVVPGMSNWSGSTKSEL</sequence>
<dbReference type="SUPFAM" id="SSF64307">
    <property type="entry name" value="SirA-like"/>
    <property type="match status" value="1"/>
</dbReference>
<protein>
    <recommendedName>
        <fullName evidence="1">Rhodanese domain-containing protein</fullName>
    </recommendedName>
</protein>
<keyword evidence="3" id="KW-1185">Reference proteome</keyword>
<dbReference type="RefSeq" id="WP_239673212.1">
    <property type="nucleotide sequence ID" value="NZ_CP049742.1"/>
</dbReference>
<dbReference type="KEGG" id="mcui:G8O30_01270"/>
<dbReference type="Pfam" id="PF01206">
    <property type="entry name" value="TusA"/>
    <property type="match status" value="1"/>
</dbReference>
<dbReference type="InterPro" id="IPR036873">
    <property type="entry name" value="Rhodanese-like_dom_sf"/>
</dbReference>
<organism evidence="2 3">
    <name type="scientific">Mangrovibacillus cuniculi</name>
    <dbReference type="NCBI Taxonomy" id="2593652"/>
    <lineage>
        <taxon>Bacteria</taxon>
        <taxon>Bacillati</taxon>
        <taxon>Bacillota</taxon>
        <taxon>Bacilli</taxon>
        <taxon>Bacillales</taxon>
        <taxon>Bacillaceae</taxon>
        <taxon>Mangrovibacillus</taxon>
    </lineage>
</organism>
<dbReference type="PANTHER" id="PTHR43031:SF1">
    <property type="entry name" value="PYRIDINE NUCLEOTIDE-DISULPHIDE OXIDOREDUCTASE"/>
    <property type="match status" value="1"/>
</dbReference>
<dbReference type="InterPro" id="IPR001307">
    <property type="entry name" value="Thiosulphate_STrfase_CS"/>
</dbReference>
<dbReference type="Gene3D" id="3.30.110.40">
    <property type="entry name" value="TusA-like domain"/>
    <property type="match status" value="1"/>
</dbReference>
<evidence type="ECO:0000313" key="2">
    <source>
        <dbReference type="EMBL" id="QPC45696.1"/>
    </source>
</evidence>
<dbReference type="Proteomes" id="UP000593626">
    <property type="component" value="Chromosome"/>
</dbReference>
<dbReference type="InterPro" id="IPR036868">
    <property type="entry name" value="TusA-like_sf"/>
</dbReference>
<dbReference type="PROSITE" id="PS00380">
    <property type="entry name" value="RHODANESE_1"/>
    <property type="match status" value="1"/>
</dbReference>
<dbReference type="EMBL" id="CP049742">
    <property type="protein sequence ID" value="QPC45696.1"/>
    <property type="molecule type" value="Genomic_DNA"/>
</dbReference>
<evidence type="ECO:0000313" key="3">
    <source>
        <dbReference type="Proteomes" id="UP000593626"/>
    </source>
</evidence>
<dbReference type="InterPro" id="IPR001763">
    <property type="entry name" value="Rhodanese-like_dom"/>
</dbReference>
<dbReference type="InterPro" id="IPR001455">
    <property type="entry name" value="TusA-like"/>
</dbReference>
<gene>
    <name evidence="2" type="ORF">G8O30_01270</name>
</gene>
<dbReference type="CDD" id="cd00291">
    <property type="entry name" value="SirA_YedF_YeeD"/>
    <property type="match status" value="1"/>
</dbReference>
<name>A0A7S8HEP5_9BACI</name>
<dbReference type="AlphaFoldDB" id="A0A7S8HEP5"/>
<dbReference type="PROSITE" id="PS50206">
    <property type="entry name" value="RHODANESE_3"/>
    <property type="match status" value="1"/>
</dbReference>
<dbReference type="CDD" id="cd00158">
    <property type="entry name" value="RHOD"/>
    <property type="match status" value="1"/>
</dbReference>
<dbReference type="InterPro" id="IPR050229">
    <property type="entry name" value="GlpE_sulfurtransferase"/>
</dbReference>
<proteinExistence type="predicted"/>
<dbReference type="PROSITE" id="PS01148">
    <property type="entry name" value="UPF0033"/>
    <property type="match status" value="1"/>
</dbReference>
<dbReference type="PANTHER" id="PTHR43031">
    <property type="entry name" value="FAD-DEPENDENT OXIDOREDUCTASE"/>
    <property type="match status" value="1"/>
</dbReference>
<dbReference type="GO" id="GO:0004792">
    <property type="term" value="F:thiosulfate-cyanide sulfurtransferase activity"/>
    <property type="evidence" value="ECO:0007669"/>
    <property type="project" value="InterPro"/>
</dbReference>
<dbReference type="SMART" id="SM00450">
    <property type="entry name" value="RHOD"/>
    <property type="match status" value="1"/>
</dbReference>
<evidence type="ECO:0000259" key="1">
    <source>
        <dbReference type="PROSITE" id="PS50206"/>
    </source>
</evidence>